<evidence type="ECO:0000256" key="1">
    <source>
        <dbReference type="ARBA" id="ARBA00004442"/>
    </source>
</evidence>
<sequence>MITENPSTFLNETNLYSSEEGAQAALTGVYGAMIGYHYSTRSYPIVLMMHSGKFYGDHGASKDLYQLNPLPNGKFLGKMWSDMYRMINRANDVIKNLNESNLDPSEKDPILGEVYFLRAVTYFNLVRMWGAVPLTLEPTTTETLAIPRTPVEEVYNAIISDLENAKSLMHDPSEQRTGRPNKYAAHALLAKVYVTMAGNDNSSQYWQDAYDNAITVYNEGPYDLVSSYSELWHPMKENSVESIFEIQLNREISLRMVLETMLRRYYPNTNTRERVKINKEVYDTHIQMYPEDPRMGISYADSSYIKYRNKGPKELDLYPVNNRDKRGWPGLQKWHVPGISNSKLVNINLPYLRYADHLLLLAEIENELNGPSNAYQYVNQVLARARDIDGDGVSDSPDPADWSGMTQDEFRERIMQERVFELIGEAQTWFDVRRRGYDYFLENVIRKHNNNPNNTDLDFVFPESEKNMLFPIPANEINANPAITPSDQNPGY</sequence>
<dbReference type="Pfam" id="PF14322">
    <property type="entry name" value="SusD-like_3"/>
    <property type="match status" value="1"/>
</dbReference>
<dbReference type="InterPro" id="IPR012944">
    <property type="entry name" value="SusD_RagB_dom"/>
</dbReference>
<reference evidence="8 9" key="1">
    <citation type="submission" date="2020-02" db="EMBL/GenBank/DDBJ databases">
        <title>Balneolaceae bacterium YR4-1, complete genome.</title>
        <authorList>
            <person name="Li Y."/>
            <person name="Wu S."/>
        </authorList>
    </citation>
    <scope>NUCLEOTIDE SEQUENCE [LARGE SCALE GENOMIC DNA]</scope>
    <source>
        <strain evidence="8 9">YR4-1</strain>
    </source>
</reference>
<comment type="subcellular location">
    <subcellularLocation>
        <location evidence="1">Cell outer membrane</location>
    </subcellularLocation>
</comment>
<evidence type="ECO:0000259" key="6">
    <source>
        <dbReference type="Pfam" id="PF07980"/>
    </source>
</evidence>
<evidence type="ECO:0000256" key="3">
    <source>
        <dbReference type="ARBA" id="ARBA00022729"/>
    </source>
</evidence>
<gene>
    <name evidence="8" type="ORF">G3570_11955</name>
</gene>
<dbReference type="Proteomes" id="UP000473278">
    <property type="component" value="Unassembled WGS sequence"/>
</dbReference>
<feature type="domain" description="SusD-like N-terminal" evidence="7">
    <location>
        <begin position="77"/>
        <end position="193"/>
    </location>
</feature>
<keyword evidence="9" id="KW-1185">Reference proteome</keyword>
<dbReference type="InterPro" id="IPR011990">
    <property type="entry name" value="TPR-like_helical_dom_sf"/>
</dbReference>
<keyword evidence="5" id="KW-0998">Cell outer membrane</keyword>
<protein>
    <submittedName>
        <fullName evidence="8">RagB/SusD family nutrient uptake outer membrane protein</fullName>
    </submittedName>
</protein>
<evidence type="ECO:0000313" key="9">
    <source>
        <dbReference type="Proteomes" id="UP000473278"/>
    </source>
</evidence>
<dbReference type="SUPFAM" id="SSF48452">
    <property type="entry name" value="TPR-like"/>
    <property type="match status" value="1"/>
</dbReference>
<dbReference type="AlphaFoldDB" id="A0A6M1SWM8"/>
<keyword evidence="3" id="KW-0732">Signal</keyword>
<evidence type="ECO:0000313" key="8">
    <source>
        <dbReference type="EMBL" id="NGP77352.1"/>
    </source>
</evidence>
<comment type="similarity">
    <text evidence="2">Belongs to the SusD family.</text>
</comment>
<dbReference type="GO" id="GO:0009279">
    <property type="term" value="C:cell outer membrane"/>
    <property type="evidence" value="ECO:0007669"/>
    <property type="project" value="UniProtKB-SubCell"/>
</dbReference>
<comment type="caution">
    <text evidence="8">The sequence shown here is derived from an EMBL/GenBank/DDBJ whole genome shotgun (WGS) entry which is preliminary data.</text>
</comment>
<proteinExistence type="inferred from homology"/>
<evidence type="ECO:0000256" key="4">
    <source>
        <dbReference type="ARBA" id="ARBA00023136"/>
    </source>
</evidence>
<name>A0A6M1SWM8_9BACT</name>
<dbReference type="InterPro" id="IPR033985">
    <property type="entry name" value="SusD-like_N"/>
</dbReference>
<evidence type="ECO:0000256" key="5">
    <source>
        <dbReference type="ARBA" id="ARBA00023237"/>
    </source>
</evidence>
<accession>A0A6M1SWM8</accession>
<dbReference type="EMBL" id="JAALLT010000004">
    <property type="protein sequence ID" value="NGP77352.1"/>
    <property type="molecule type" value="Genomic_DNA"/>
</dbReference>
<dbReference type="Gene3D" id="1.25.40.390">
    <property type="match status" value="1"/>
</dbReference>
<feature type="domain" description="RagB/SusD" evidence="6">
    <location>
        <begin position="292"/>
        <end position="492"/>
    </location>
</feature>
<evidence type="ECO:0000259" key="7">
    <source>
        <dbReference type="Pfam" id="PF14322"/>
    </source>
</evidence>
<keyword evidence="4" id="KW-0472">Membrane</keyword>
<organism evidence="8 9">
    <name type="scientific">Halalkalibaculum roseum</name>
    <dbReference type="NCBI Taxonomy" id="2709311"/>
    <lineage>
        <taxon>Bacteria</taxon>
        <taxon>Pseudomonadati</taxon>
        <taxon>Balneolota</taxon>
        <taxon>Balneolia</taxon>
        <taxon>Balneolales</taxon>
        <taxon>Balneolaceae</taxon>
        <taxon>Halalkalibaculum</taxon>
    </lineage>
</organism>
<dbReference type="Pfam" id="PF07980">
    <property type="entry name" value="SusD_RagB"/>
    <property type="match status" value="1"/>
</dbReference>
<evidence type="ECO:0000256" key="2">
    <source>
        <dbReference type="ARBA" id="ARBA00006275"/>
    </source>
</evidence>